<dbReference type="RefSeq" id="XP_046006449.1">
    <property type="nucleotide sequence ID" value="XM_046162772.1"/>
</dbReference>
<dbReference type="GO" id="GO:0030570">
    <property type="term" value="F:pectate lyase activity"/>
    <property type="evidence" value="ECO:0007669"/>
    <property type="project" value="InterPro"/>
</dbReference>
<comment type="subcellular location">
    <subcellularLocation>
        <location evidence="4">Secreted</location>
    </subcellularLocation>
</comment>
<keyword evidence="3 4" id="KW-0456">Lyase</keyword>
<feature type="signal peptide" evidence="5">
    <location>
        <begin position="1"/>
        <end position="21"/>
    </location>
</feature>
<proteinExistence type="inferred from homology"/>
<comment type="similarity">
    <text evidence="1 4">Belongs to the polysaccharide lyase 1 family.</text>
</comment>
<comment type="caution">
    <text evidence="7">The sequence shown here is derived from an EMBL/GenBank/DDBJ whole genome shotgun (WGS) entry which is preliminary data.</text>
</comment>
<dbReference type="GO" id="GO:0005576">
    <property type="term" value="C:extracellular region"/>
    <property type="evidence" value="ECO:0007669"/>
    <property type="project" value="UniProtKB-SubCell"/>
</dbReference>
<dbReference type="InterPro" id="IPR002022">
    <property type="entry name" value="Pec_lyase"/>
</dbReference>
<dbReference type="Pfam" id="PF00544">
    <property type="entry name" value="Pectate_lyase_4"/>
    <property type="match status" value="1"/>
</dbReference>
<dbReference type="SMART" id="SM00656">
    <property type="entry name" value="Amb_all"/>
    <property type="match status" value="1"/>
</dbReference>
<dbReference type="Gene3D" id="2.160.20.10">
    <property type="entry name" value="Single-stranded right-handed beta-helix, Pectin lyase-like"/>
    <property type="match status" value="1"/>
</dbReference>
<dbReference type="InterPro" id="IPR012334">
    <property type="entry name" value="Pectin_lyas_fold"/>
</dbReference>
<dbReference type="Proteomes" id="UP000756346">
    <property type="component" value="Unassembled WGS sequence"/>
</dbReference>
<dbReference type="GeneID" id="70192318"/>
<keyword evidence="8" id="KW-1185">Reference proteome</keyword>
<name>A0A9P9BMV3_9PEZI</name>
<evidence type="ECO:0000313" key="8">
    <source>
        <dbReference type="Proteomes" id="UP000756346"/>
    </source>
</evidence>
<evidence type="ECO:0000256" key="2">
    <source>
        <dbReference type="ARBA" id="ARBA00022729"/>
    </source>
</evidence>
<dbReference type="EMBL" id="JAGTJQ010000011">
    <property type="protein sequence ID" value="KAH7018182.1"/>
    <property type="molecule type" value="Genomic_DNA"/>
</dbReference>
<keyword evidence="4" id="KW-0624">Polysaccharide degradation</keyword>
<evidence type="ECO:0000256" key="3">
    <source>
        <dbReference type="ARBA" id="ARBA00023239"/>
    </source>
</evidence>
<dbReference type="AlphaFoldDB" id="A0A9P9BMV3"/>
<evidence type="ECO:0000313" key="7">
    <source>
        <dbReference type="EMBL" id="KAH7018182.1"/>
    </source>
</evidence>
<organism evidence="7 8">
    <name type="scientific">Microdochium trichocladiopsis</name>
    <dbReference type="NCBI Taxonomy" id="1682393"/>
    <lineage>
        <taxon>Eukaryota</taxon>
        <taxon>Fungi</taxon>
        <taxon>Dikarya</taxon>
        <taxon>Ascomycota</taxon>
        <taxon>Pezizomycotina</taxon>
        <taxon>Sordariomycetes</taxon>
        <taxon>Xylariomycetidae</taxon>
        <taxon>Xylariales</taxon>
        <taxon>Microdochiaceae</taxon>
        <taxon>Microdochium</taxon>
    </lineage>
</organism>
<evidence type="ECO:0000256" key="1">
    <source>
        <dbReference type="ARBA" id="ARBA00010980"/>
    </source>
</evidence>
<sequence>MHSLTLITAAAAALMPSGAFAGPVARAAANCASPNYSVVGYGAGTTGGGSGSGTTVTSCSALTTAAKAGGVIKVSGILSGCGIVDLKSSTTVTGVGANSGLTGGGFRVKGASNVIIRNMKLKNSPEGKDLIEIQKSTKVWVDHMDLSNNGITGDKDYYDGLLDITHASDFITVSYTKFHDHWKGSLLGHSDSNASEDTGKLHVTYHHNHFYNVNSRLPSVRFGTVHLYSSCYEGNPTSGINSRMGAQVLVEQSYFADTKLAIVTDLDSDQDGYAVSRDNVFAGSTTTRITKTGSLTTVPYSYTLDSASCVCNMVKSYAGTGIVA</sequence>
<protein>
    <submittedName>
        <fullName evidence="7">Pectate lyase B</fullName>
    </submittedName>
</protein>
<keyword evidence="2 5" id="KW-0732">Signal</keyword>
<reference evidence="7" key="1">
    <citation type="journal article" date="2021" name="Nat. Commun.">
        <title>Genetic determinants of endophytism in the Arabidopsis root mycobiome.</title>
        <authorList>
            <person name="Mesny F."/>
            <person name="Miyauchi S."/>
            <person name="Thiergart T."/>
            <person name="Pickel B."/>
            <person name="Atanasova L."/>
            <person name="Karlsson M."/>
            <person name="Huettel B."/>
            <person name="Barry K.W."/>
            <person name="Haridas S."/>
            <person name="Chen C."/>
            <person name="Bauer D."/>
            <person name="Andreopoulos W."/>
            <person name="Pangilinan J."/>
            <person name="LaButti K."/>
            <person name="Riley R."/>
            <person name="Lipzen A."/>
            <person name="Clum A."/>
            <person name="Drula E."/>
            <person name="Henrissat B."/>
            <person name="Kohler A."/>
            <person name="Grigoriev I.V."/>
            <person name="Martin F.M."/>
            <person name="Hacquard S."/>
        </authorList>
    </citation>
    <scope>NUCLEOTIDE SEQUENCE</scope>
    <source>
        <strain evidence="7">MPI-CAGE-CH-0230</strain>
    </source>
</reference>
<dbReference type="OrthoDB" id="1637350at2759"/>
<gene>
    <name evidence="7" type="ORF">B0I36DRAFT_435537</name>
</gene>
<dbReference type="SUPFAM" id="SSF51126">
    <property type="entry name" value="Pectin lyase-like"/>
    <property type="match status" value="1"/>
</dbReference>
<dbReference type="PANTHER" id="PTHR31683">
    <property type="entry name" value="PECTATE LYASE 18-RELATED"/>
    <property type="match status" value="1"/>
</dbReference>
<dbReference type="InterPro" id="IPR011050">
    <property type="entry name" value="Pectin_lyase_fold/virulence"/>
</dbReference>
<feature type="domain" description="Pectate lyase" evidence="6">
    <location>
        <begin position="49"/>
        <end position="261"/>
    </location>
</feature>
<keyword evidence="4" id="KW-0119">Carbohydrate metabolism</keyword>
<dbReference type="InterPro" id="IPR045032">
    <property type="entry name" value="PEL"/>
</dbReference>
<accession>A0A9P9BMV3</accession>
<evidence type="ECO:0000259" key="6">
    <source>
        <dbReference type="SMART" id="SM00656"/>
    </source>
</evidence>
<evidence type="ECO:0000256" key="5">
    <source>
        <dbReference type="SAM" id="SignalP"/>
    </source>
</evidence>
<dbReference type="GO" id="GO:0000272">
    <property type="term" value="P:polysaccharide catabolic process"/>
    <property type="evidence" value="ECO:0007669"/>
    <property type="project" value="UniProtKB-KW"/>
</dbReference>
<feature type="chain" id="PRO_5040219395" evidence="5">
    <location>
        <begin position="22"/>
        <end position="324"/>
    </location>
</feature>
<evidence type="ECO:0000256" key="4">
    <source>
        <dbReference type="RuleBase" id="RU361173"/>
    </source>
</evidence>
<dbReference type="PANTHER" id="PTHR31683:SF18">
    <property type="entry name" value="PECTATE LYASE 21-RELATED"/>
    <property type="match status" value="1"/>
</dbReference>
<keyword evidence="4" id="KW-0964">Secreted</keyword>